<dbReference type="GO" id="GO:0000981">
    <property type="term" value="F:DNA-binding transcription factor activity, RNA polymerase II-specific"/>
    <property type="evidence" value="ECO:0007669"/>
    <property type="project" value="InterPro"/>
</dbReference>
<feature type="region of interest" description="Disordered" evidence="6">
    <location>
        <begin position="326"/>
        <end position="353"/>
    </location>
</feature>
<gene>
    <name evidence="8" type="ORF">N656DRAFT_800170</name>
</gene>
<dbReference type="GO" id="GO:0045944">
    <property type="term" value="P:positive regulation of transcription by RNA polymerase II"/>
    <property type="evidence" value="ECO:0007669"/>
    <property type="project" value="TreeGrafter"/>
</dbReference>
<evidence type="ECO:0000256" key="4">
    <source>
        <dbReference type="ARBA" id="ARBA00023163"/>
    </source>
</evidence>
<dbReference type="PROSITE" id="PS50048">
    <property type="entry name" value="ZN2_CY6_FUNGAL_2"/>
    <property type="match status" value="1"/>
</dbReference>
<dbReference type="SUPFAM" id="SSF57701">
    <property type="entry name" value="Zn2/Cys6 DNA-binding domain"/>
    <property type="match status" value="1"/>
</dbReference>
<evidence type="ECO:0000259" key="7">
    <source>
        <dbReference type="PROSITE" id="PS50048"/>
    </source>
</evidence>
<feature type="compositionally biased region" description="Pro residues" evidence="6">
    <location>
        <begin position="292"/>
        <end position="302"/>
    </location>
</feature>
<organism evidence="8 9">
    <name type="scientific">Canariomyces notabilis</name>
    <dbReference type="NCBI Taxonomy" id="2074819"/>
    <lineage>
        <taxon>Eukaryota</taxon>
        <taxon>Fungi</taxon>
        <taxon>Dikarya</taxon>
        <taxon>Ascomycota</taxon>
        <taxon>Pezizomycotina</taxon>
        <taxon>Sordariomycetes</taxon>
        <taxon>Sordariomycetidae</taxon>
        <taxon>Sordariales</taxon>
        <taxon>Chaetomiaceae</taxon>
        <taxon>Canariomyces</taxon>
    </lineage>
</organism>
<feature type="region of interest" description="Disordered" evidence="6">
    <location>
        <begin position="1"/>
        <end position="42"/>
    </location>
</feature>
<keyword evidence="2" id="KW-0805">Transcription regulation</keyword>
<dbReference type="Proteomes" id="UP001302812">
    <property type="component" value="Unassembled WGS sequence"/>
</dbReference>
<dbReference type="Pfam" id="PF00172">
    <property type="entry name" value="Zn_clus"/>
    <property type="match status" value="1"/>
</dbReference>
<feature type="region of interest" description="Disordered" evidence="6">
    <location>
        <begin position="439"/>
        <end position="475"/>
    </location>
</feature>
<feature type="compositionally biased region" description="Low complexity" evidence="6">
    <location>
        <begin position="374"/>
        <end position="389"/>
    </location>
</feature>
<dbReference type="InterPro" id="IPR001138">
    <property type="entry name" value="Zn2Cys6_DnaBD"/>
</dbReference>
<feature type="compositionally biased region" description="Gly residues" evidence="6">
    <location>
        <begin position="526"/>
        <end position="540"/>
    </location>
</feature>
<dbReference type="CDD" id="cd00067">
    <property type="entry name" value="GAL4"/>
    <property type="match status" value="1"/>
</dbReference>
<accession>A0AAN6QPU3</accession>
<dbReference type="PROSITE" id="PS00463">
    <property type="entry name" value="ZN2_CY6_FUNGAL_1"/>
    <property type="match status" value="1"/>
</dbReference>
<dbReference type="GeneID" id="89942101"/>
<feature type="compositionally biased region" description="Basic residues" evidence="6">
    <location>
        <begin position="459"/>
        <end position="473"/>
    </location>
</feature>
<comment type="subcellular location">
    <subcellularLocation>
        <location evidence="1">Nucleus</location>
    </subcellularLocation>
</comment>
<dbReference type="GO" id="GO:0008270">
    <property type="term" value="F:zinc ion binding"/>
    <property type="evidence" value="ECO:0007669"/>
    <property type="project" value="InterPro"/>
</dbReference>
<keyword evidence="3" id="KW-0238">DNA-binding</keyword>
<dbReference type="RefSeq" id="XP_064667842.1">
    <property type="nucleotide sequence ID" value="XM_064817976.1"/>
</dbReference>
<feature type="domain" description="Zn(2)-C6 fungal-type" evidence="7">
    <location>
        <begin position="51"/>
        <end position="80"/>
    </location>
</feature>
<evidence type="ECO:0000256" key="5">
    <source>
        <dbReference type="ARBA" id="ARBA00023242"/>
    </source>
</evidence>
<feature type="compositionally biased region" description="Low complexity" evidence="6">
    <location>
        <begin position="566"/>
        <end position="577"/>
    </location>
</feature>
<reference evidence="8" key="1">
    <citation type="journal article" date="2023" name="Mol. Phylogenet. Evol.">
        <title>Genome-scale phylogeny and comparative genomics of the fungal order Sordariales.</title>
        <authorList>
            <person name="Hensen N."/>
            <person name="Bonometti L."/>
            <person name="Westerberg I."/>
            <person name="Brannstrom I.O."/>
            <person name="Guillou S."/>
            <person name="Cros-Aarteil S."/>
            <person name="Calhoun S."/>
            <person name="Haridas S."/>
            <person name="Kuo A."/>
            <person name="Mondo S."/>
            <person name="Pangilinan J."/>
            <person name="Riley R."/>
            <person name="LaButti K."/>
            <person name="Andreopoulos B."/>
            <person name="Lipzen A."/>
            <person name="Chen C."/>
            <person name="Yan M."/>
            <person name="Daum C."/>
            <person name="Ng V."/>
            <person name="Clum A."/>
            <person name="Steindorff A."/>
            <person name="Ohm R.A."/>
            <person name="Martin F."/>
            <person name="Silar P."/>
            <person name="Natvig D.O."/>
            <person name="Lalanne C."/>
            <person name="Gautier V."/>
            <person name="Ament-Velasquez S.L."/>
            <person name="Kruys A."/>
            <person name="Hutchinson M.I."/>
            <person name="Powell A.J."/>
            <person name="Barry K."/>
            <person name="Miller A.N."/>
            <person name="Grigoriev I.V."/>
            <person name="Debuchy R."/>
            <person name="Gladieux P."/>
            <person name="Hiltunen Thoren M."/>
            <person name="Johannesson H."/>
        </authorList>
    </citation>
    <scope>NUCLEOTIDE SEQUENCE</scope>
    <source>
        <strain evidence="8">CBS 508.74</strain>
    </source>
</reference>
<dbReference type="AlphaFoldDB" id="A0AAN6QPU3"/>
<name>A0AAN6QPU3_9PEZI</name>
<feature type="region of interest" description="Disordered" evidence="6">
    <location>
        <begin position="368"/>
        <end position="400"/>
    </location>
</feature>
<sequence length="639" mass="66099">MSLEHPSRASSSRSEQARPAPGGSAPAARSNTNHSNNSEINTGMPARILSACDACRQSKVKCTGGNPCLSCQWDQKTCNYSPGSRLGRPKGSKNKRTLLQQQSMNLANKDRTPEAQKEPSSSKSDSADVMQWIDSVQHHHQQHQGQPGLLPLAHPPAMDLTAFDFNLDHMFDTTIEFAEMESHGGDASRDLVLDLDLAADLMDMDALGNADAQTSRTLLSCNTAHSGAFRAFTPSATTSTADPFSTLFSTSCPTDPALTTFPSGSGGGGSPASPLSPPPSAISTTTGAAAPPAVPSNPPPGPSSNCTCLPRLVRLLYHLEGLRYTPSSGGSGELSRSGQGGAGLGGLRDDPSADSILRGVQAAKTPWKSLMHCSSSSSSSSSSSASSTSPRHGGQGQGAGEGENVIVVLDESHREAFLLFAMSIRILLSSVQRLNSAVMGGSGSPPPPLPTGMQSCPPHAHHHHHHHHSYHHHPGGDVAVSVGSFELTGEAKAEIIGVVIRRALWAIGIALQHLWERAGRPVVGGGVGDGNNGGGGGGDNVKGTASDGPMSPMAILTAAAAKEASAPSSSPVVAQQSHPQQRARAISTPTSPTAGRFEAVDECIVALLVTLQCTMKALEQEGQGVGGVPEQKPSPYSPL</sequence>
<protein>
    <recommendedName>
        <fullName evidence="7">Zn(2)-C6 fungal-type domain-containing protein</fullName>
    </recommendedName>
</protein>
<dbReference type="GO" id="GO:0005634">
    <property type="term" value="C:nucleus"/>
    <property type="evidence" value="ECO:0007669"/>
    <property type="project" value="UniProtKB-SubCell"/>
</dbReference>
<evidence type="ECO:0000256" key="1">
    <source>
        <dbReference type="ARBA" id="ARBA00004123"/>
    </source>
</evidence>
<keyword evidence="5" id="KW-0539">Nucleus</keyword>
<keyword evidence="9" id="KW-1185">Reference proteome</keyword>
<feature type="compositionally biased region" description="Polar residues" evidence="6">
    <location>
        <begin position="31"/>
        <end position="41"/>
    </location>
</feature>
<dbReference type="EMBL" id="MU853351">
    <property type="protein sequence ID" value="KAK4110272.1"/>
    <property type="molecule type" value="Genomic_DNA"/>
</dbReference>
<dbReference type="PANTHER" id="PTHR47540">
    <property type="entry name" value="THIAMINE REPRESSIBLE GENES REGULATORY PROTEIN THI5"/>
    <property type="match status" value="1"/>
</dbReference>
<dbReference type="PANTHER" id="PTHR47540:SF4">
    <property type="entry name" value="TRANSCRIPTION FACTOR RGLT"/>
    <property type="match status" value="1"/>
</dbReference>
<dbReference type="InterPro" id="IPR036864">
    <property type="entry name" value="Zn2-C6_fun-type_DNA-bd_sf"/>
</dbReference>
<feature type="region of interest" description="Disordered" evidence="6">
    <location>
        <begin position="103"/>
        <end position="127"/>
    </location>
</feature>
<dbReference type="GO" id="GO:0043565">
    <property type="term" value="F:sequence-specific DNA binding"/>
    <property type="evidence" value="ECO:0007669"/>
    <property type="project" value="TreeGrafter"/>
</dbReference>
<feature type="compositionally biased region" description="Low complexity" evidence="6">
    <location>
        <begin position="8"/>
        <end position="30"/>
    </location>
</feature>
<evidence type="ECO:0000313" key="9">
    <source>
        <dbReference type="Proteomes" id="UP001302812"/>
    </source>
</evidence>
<comment type="caution">
    <text evidence="8">The sequence shown here is derived from an EMBL/GenBank/DDBJ whole genome shotgun (WGS) entry which is preliminary data.</text>
</comment>
<reference evidence="8" key="2">
    <citation type="submission" date="2023-05" db="EMBL/GenBank/DDBJ databases">
        <authorList>
            <consortium name="Lawrence Berkeley National Laboratory"/>
            <person name="Steindorff A."/>
            <person name="Hensen N."/>
            <person name="Bonometti L."/>
            <person name="Westerberg I."/>
            <person name="Brannstrom I.O."/>
            <person name="Guillou S."/>
            <person name="Cros-Aarteil S."/>
            <person name="Calhoun S."/>
            <person name="Haridas S."/>
            <person name="Kuo A."/>
            <person name="Mondo S."/>
            <person name="Pangilinan J."/>
            <person name="Riley R."/>
            <person name="Labutti K."/>
            <person name="Andreopoulos B."/>
            <person name="Lipzen A."/>
            <person name="Chen C."/>
            <person name="Yanf M."/>
            <person name="Daum C."/>
            <person name="Ng V."/>
            <person name="Clum A."/>
            <person name="Ohm R."/>
            <person name="Martin F."/>
            <person name="Silar P."/>
            <person name="Natvig D."/>
            <person name="Lalanne C."/>
            <person name="Gautier V."/>
            <person name="Ament-Velasquez S.L."/>
            <person name="Kruys A."/>
            <person name="Hutchinson M.I."/>
            <person name="Powell A.J."/>
            <person name="Barry K."/>
            <person name="Miller A.N."/>
            <person name="Grigoriev I.V."/>
            <person name="Debuchy R."/>
            <person name="Gladieux P."/>
            <person name="Thoren M.H."/>
            <person name="Johannesson H."/>
        </authorList>
    </citation>
    <scope>NUCLEOTIDE SEQUENCE</scope>
    <source>
        <strain evidence="8">CBS 508.74</strain>
    </source>
</reference>
<keyword evidence="4" id="KW-0804">Transcription</keyword>
<evidence type="ECO:0000256" key="2">
    <source>
        <dbReference type="ARBA" id="ARBA00023015"/>
    </source>
</evidence>
<dbReference type="Gene3D" id="4.10.240.10">
    <property type="entry name" value="Zn(2)-C6 fungal-type DNA-binding domain"/>
    <property type="match status" value="1"/>
</dbReference>
<feature type="region of interest" description="Disordered" evidence="6">
    <location>
        <begin position="526"/>
        <end position="550"/>
    </location>
</feature>
<proteinExistence type="predicted"/>
<evidence type="ECO:0000256" key="3">
    <source>
        <dbReference type="ARBA" id="ARBA00023125"/>
    </source>
</evidence>
<feature type="region of interest" description="Disordered" evidence="6">
    <location>
        <begin position="566"/>
        <end position="592"/>
    </location>
</feature>
<feature type="compositionally biased region" description="Basic and acidic residues" evidence="6">
    <location>
        <begin position="108"/>
        <end position="117"/>
    </location>
</feature>
<dbReference type="InterPro" id="IPR051711">
    <property type="entry name" value="Stress_Response_Reg"/>
</dbReference>
<evidence type="ECO:0000313" key="8">
    <source>
        <dbReference type="EMBL" id="KAK4110272.1"/>
    </source>
</evidence>
<feature type="compositionally biased region" description="Low complexity" evidence="6">
    <location>
        <begin position="281"/>
        <end position="291"/>
    </location>
</feature>
<dbReference type="SMART" id="SM00066">
    <property type="entry name" value="GAL4"/>
    <property type="match status" value="1"/>
</dbReference>
<evidence type="ECO:0000256" key="6">
    <source>
        <dbReference type="SAM" id="MobiDB-lite"/>
    </source>
</evidence>
<feature type="region of interest" description="Disordered" evidence="6">
    <location>
        <begin position="258"/>
        <end position="303"/>
    </location>
</feature>